<dbReference type="InterPro" id="IPR036005">
    <property type="entry name" value="Creatinase/aminopeptidase-like"/>
</dbReference>
<accession>A0A0M0JAB2</accession>
<dbReference type="AlphaFoldDB" id="A0A0M0JAB2"/>
<dbReference type="InterPro" id="IPR002938">
    <property type="entry name" value="FAD-bd"/>
</dbReference>
<organism evidence="17 18">
    <name type="scientific">Chrysochromulina tobinii</name>
    <dbReference type="NCBI Taxonomy" id="1460289"/>
    <lineage>
        <taxon>Eukaryota</taxon>
        <taxon>Haptista</taxon>
        <taxon>Haptophyta</taxon>
        <taxon>Prymnesiophyceae</taxon>
        <taxon>Prymnesiales</taxon>
        <taxon>Chrysochromulinaceae</taxon>
        <taxon>Chrysochromulina</taxon>
    </lineage>
</organism>
<dbReference type="InterPro" id="IPR029149">
    <property type="entry name" value="Creatin/AminoP/Spt16_N"/>
</dbReference>
<evidence type="ECO:0000256" key="11">
    <source>
        <dbReference type="ARBA" id="ARBA00044141"/>
    </source>
</evidence>
<dbReference type="SMART" id="SM01011">
    <property type="entry name" value="AMP_N"/>
    <property type="match status" value="1"/>
</dbReference>
<dbReference type="PANTHER" id="PTHR48480:SF2">
    <property type="entry name" value="PEPTIDASE D"/>
    <property type="match status" value="1"/>
</dbReference>
<comment type="caution">
    <text evidence="17">The sequence shown here is derived from an EMBL/GenBank/DDBJ whole genome shotgun (WGS) entry which is preliminary data.</text>
</comment>
<dbReference type="SUPFAM" id="SSF51905">
    <property type="entry name" value="FAD/NAD(P)-binding domain"/>
    <property type="match status" value="1"/>
</dbReference>
<evidence type="ECO:0000259" key="16">
    <source>
        <dbReference type="SMART" id="SM01011"/>
    </source>
</evidence>
<reference evidence="18" key="1">
    <citation type="journal article" date="2015" name="PLoS Genet.">
        <title>Genome Sequence and Transcriptome Analyses of Chrysochromulina tobin: Metabolic Tools for Enhanced Algal Fitness in the Prominent Order Prymnesiales (Haptophyceae).</title>
        <authorList>
            <person name="Hovde B.T."/>
            <person name="Deodato C.R."/>
            <person name="Hunsperger H.M."/>
            <person name="Ryken S.A."/>
            <person name="Yost W."/>
            <person name="Jha R.K."/>
            <person name="Patterson J."/>
            <person name="Monnat R.J. Jr."/>
            <person name="Barlow S.B."/>
            <person name="Starkenburg S.R."/>
            <person name="Cattolico R.A."/>
        </authorList>
    </citation>
    <scope>NUCLEOTIDE SEQUENCE</scope>
    <source>
        <strain evidence="18">CCMP291</strain>
    </source>
</reference>
<dbReference type="EMBL" id="JWZX01003186">
    <property type="protein sequence ID" value="KOO23491.1"/>
    <property type="molecule type" value="Genomic_DNA"/>
</dbReference>
<name>A0A0M0JAB2_9EUKA</name>
<keyword evidence="7" id="KW-0482">Metalloprotease</keyword>
<dbReference type="Proteomes" id="UP000037460">
    <property type="component" value="Unassembled WGS sequence"/>
</dbReference>
<sequence length="847" mass="93187">MGAAGHADGVILLRGGAEVYRYDSDHEPVFRQESYFAHLFGVKEPDCWAMIELPSGRSTLFIPKLAPEYAIWMGEIKAPSWFEQHYGVDAVLFVNELQAAVGGAVGSATPSQTPIYILSGTNSDSGLDLATVLPITEGVPAGSIVDSRSLYTVAAECRVRKSTEEVEVMRYAAWVSSCAHSSVMREARAGMLEYQLEALFLFHCAFHGGCRHQAYTCICACGPDGAVLHYGHAGAPNERQLLETDMALLDMGCEYQFYASDITCSFPLSDEFSADQRVVYEAVLDSQRQILNAMRPGVPWSDMHRLMWRVTLTHLSKAGLVRGDLEAMLEANVGYIFTPHGLGHLIGIDTHDVGGYLPHTPKRSDVNGLKRLRTARVLEAGMVLTVEPGCYFIDALLEPALAEGSAYRQYLVPEVEVYDSLSSVQQDDLESYAIGINPRGMATLKRVDPNLEKEIDVSTGMIDAWMIMAPPMKKIARMESGTVMGTTRGSVVQGLYKIAIATPGIEIKLGHKLVSADVENSTLTFFADGTQHVVDYSRSRLIDATGCWSKLRTAVAAADPTFKVETWPWEIHFRNLFTSDPPSGGHTLKPKDHYIFTTAGIYCAVLTGQRWAFSLSVNKTLQADGDWMLADAPTPELVAKLKAHMREHCPPAVSMIEEEEYARFFTRRSFTGQVVRVSRLNYGERVCFLGDAAHSTIPSTGEGMNAALEDVRVLIDALGSSPGGASGPWFATFNQRRLADVQAISSYAAYLLEGMKADAAERNRRTATMVLSLIGQSMGLLGPTWNDKTFGKLAVKMAPYSEVYEEWQSQMKKVQPWGNRLIWYFAKDGGRKQVLAQRRAAKLADAT</sequence>
<dbReference type="InterPro" id="IPR007865">
    <property type="entry name" value="Aminopep_P_N"/>
</dbReference>
<evidence type="ECO:0000256" key="4">
    <source>
        <dbReference type="ARBA" id="ARBA00022723"/>
    </source>
</evidence>
<evidence type="ECO:0000256" key="2">
    <source>
        <dbReference type="ARBA" id="ARBA00011738"/>
    </source>
</evidence>
<dbReference type="Pfam" id="PF05195">
    <property type="entry name" value="AMP_N"/>
    <property type="match status" value="1"/>
</dbReference>
<dbReference type="SUPFAM" id="SSF53092">
    <property type="entry name" value="Creatinase/prolidase N-terminal domain"/>
    <property type="match status" value="1"/>
</dbReference>
<evidence type="ECO:0000256" key="5">
    <source>
        <dbReference type="ARBA" id="ARBA00022801"/>
    </source>
</evidence>
<keyword evidence="6" id="KW-0224">Dipeptidase</keyword>
<protein>
    <recommendedName>
        <fullName evidence="11">Xaa-Pro dipeptidase</fullName>
        <ecNumber evidence="10">3.4.13.9</ecNumber>
    </recommendedName>
    <alternativeName>
        <fullName evidence="14">Imidodipeptidase</fullName>
    </alternativeName>
    <alternativeName>
        <fullName evidence="12">Peptidase D</fullName>
    </alternativeName>
    <alternativeName>
        <fullName evidence="13">Proline dipeptidase</fullName>
    </alternativeName>
</protein>
<dbReference type="Pfam" id="PF01494">
    <property type="entry name" value="FAD_binding_3"/>
    <property type="match status" value="1"/>
</dbReference>
<evidence type="ECO:0000256" key="15">
    <source>
        <dbReference type="ARBA" id="ARBA00048994"/>
    </source>
</evidence>
<dbReference type="SUPFAM" id="SSF55920">
    <property type="entry name" value="Creatinase/aminopeptidase"/>
    <property type="match status" value="1"/>
</dbReference>
<dbReference type="PANTHER" id="PTHR48480">
    <property type="match status" value="1"/>
</dbReference>
<evidence type="ECO:0000256" key="13">
    <source>
        <dbReference type="ARBA" id="ARBA00044284"/>
    </source>
</evidence>
<dbReference type="GO" id="GO:0070006">
    <property type="term" value="F:metalloaminopeptidase activity"/>
    <property type="evidence" value="ECO:0007669"/>
    <property type="project" value="InterPro"/>
</dbReference>
<keyword evidence="3" id="KW-0645">Protease</keyword>
<comment type="cofactor">
    <cofactor evidence="1">
        <name>Mn(2+)</name>
        <dbReference type="ChEBI" id="CHEBI:29035"/>
    </cofactor>
</comment>
<feature type="domain" description="Aminopeptidase P N-terminal" evidence="16">
    <location>
        <begin position="1"/>
        <end position="126"/>
    </location>
</feature>
<keyword evidence="4" id="KW-0479">Metal-binding</keyword>
<evidence type="ECO:0000256" key="3">
    <source>
        <dbReference type="ARBA" id="ARBA00022670"/>
    </source>
</evidence>
<evidence type="ECO:0000313" key="18">
    <source>
        <dbReference type="Proteomes" id="UP000037460"/>
    </source>
</evidence>
<proteinExistence type="inferred from homology"/>
<evidence type="ECO:0000256" key="10">
    <source>
        <dbReference type="ARBA" id="ARBA00044051"/>
    </source>
</evidence>
<dbReference type="OrthoDB" id="10261878at2759"/>
<dbReference type="Pfam" id="PF00557">
    <property type="entry name" value="Peptidase_M24"/>
    <property type="match status" value="1"/>
</dbReference>
<evidence type="ECO:0000256" key="8">
    <source>
        <dbReference type="ARBA" id="ARBA00023211"/>
    </source>
</evidence>
<evidence type="ECO:0000256" key="6">
    <source>
        <dbReference type="ARBA" id="ARBA00022997"/>
    </source>
</evidence>
<evidence type="ECO:0000313" key="17">
    <source>
        <dbReference type="EMBL" id="KOO23491.1"/>
    </source>
</evidence>
<comment type="catalytic activity">
    <reaction evidence="15">
        <text>Xaa-L-Pro dipeptide + H2O = an L-alpha-amino acid + L-proline</text>
        <dbReference type="Rhea" id="RHEA:76407"/>
        <dbReference type="ChEBI" id="CHEBI:15377"/>
        <dbReference type="ChEBI" id="CHEBI:59869"/>
        <dbReference type="ChEBI" id="CHEBI:60039"/>
        <dbReference type="ChEBI" id="CHEBI:195196"/>
        <dbReference type="EC" id="3.4.13.9"/>
    </reaction>
</comment>
<dbReference type="GO" id="GO:0071949">
    <property type="term" value="F:FAD binding"/>
    <property type="evidence" value="ECO:0007669"/>
    <property type="project" value="InterPro"/>
</dbReference>
<evidence type="ECO:0000256" key="1">
    <source>
        <dbReference type="ARBA" id="ARBA00001936"/>
    </source>
</evidence>
<keyword evidence="8" id="KW-0464">Manganese</keyword>
<dbReference type="EC" id="3.4.13.9" evidence="10"/>
<dbReference type="Gene3D" id="3.50.50.60">
    <property type="entry name" value="FAD/NAD(P)-binding domain"/>
    <property type="match status" value="1"/>
</dbReference>
<gene>
    <name evidence="17" type="ORF">Ctob_002008</name>
</gene>
<dbReference type="GO" id="GO:0006508">
    <property type="term" value="P:proteolysis"/>
    <property type="evidence" value="ECO:0007669"/>
    <property type="project" value="UniProtKB-KW"/>
</dbReference>
<evidence type="ECO:0000256" key="9">
    <source>
        <dbReference type="ARBA" id="ARBA00043990"/>
    </source>
</evidence>
<dbReference type="Gene3D" id="3.90.230.10">
    <property type="entry name" value="Creatinase/methionine aminopeptidase superfamily"/>
    <property type="match status" value="1"/>
</dbReference>
<dbReference type="InterPro" id="IPR036188">
    <property type="entry name" value="FAD/NAD-bd_sf"/>
</dbReference>
<dbReference type="GO" id="GO:0102009">
    <property type="term" value="F:proline dipeptidase activity"/>
    <property type="evidence" value="ECO:0007669"/>
    <property type="project" value="UniProtKB-EC"/>
</dbReference>
<dbReference type="InterPro" id="IPR052433">
    <property type="entry name" value="X-Pro_dipept-like"/>
</dbReference>
<comment type="subunit">
    <text evidence="2">Homodimer.</text>
</comment>
<dbReference type="CDD" id="cd01087">
    <property type="entry name" value="Prolidase"/>
    <property type="match status" value="1"/>
</dbReference>
<dbReference type="InterPro" id="IPR000994">
    <property type="entry name" value="Pept_M24"/>
</dbReference>
<evidence type="ECO:0000256" key="12">
    <source>
        <dbReference type="ARBA" id="ARBA00044252"/>
    </source>
</evidence>
<evidence type="ECO:0000256" key="7">
    <source>
        <dbReference type="ARBA" id="ARBA00023049"/>
    </source>
</evidence>
<dbReference type="GO" id="GO:0030145">
    <property type="term" value="F:manganese ion binding"/>
    <property type="evidence" value="ECO:0007669"/>
    <property type="project" value="InterPro"/>
</dbReference>
<dbReference type="Gene3D" id="3.40.350.10">
    <property type="entry name" value="Creatinase/prolidase N-terminal domain"/>
    <property type="match status" value="1"/>
</dbReference>
<keyword evidence="5" id="KW-0378">Hydrolase</keyword>
<evidence type="ECO:0000256" key="14">
    <source>
        <dbReference type="ARBA" id="ARBA00044351"/>
    </source>
</evidence>
<keyword evidence="18" id="KW-1185">Reference proteome</keyword>
<comment type="similarity">
    <text evidence="9">Belongs to the peptidase M24B family. Eukaryotic-type prolidase subfamily.</text>
</comment>